<protein>
    <submittedName>
        <fullName evidence="3">Uncharacterized protein</fullName>
    </submittedName>
</protein>
<evidence type="ECO:0000256" key="1">
    <source>
        <dbReference type="SAM" id="MobiDB-lite"/>
    </source>
</evidence>
<dbReference type="Proteomes" id="UP000009022">
    <property type="component" value="Unassembled WGS sequence"/>
</dbReference>
<name>B3RJI1_TRIAD</name>
<feature type="compositionally biased region" description="Polar residues" evidence="1">
    <location>
        <begin position="23"/>
        <end position="34"/>
    </location>
</feature>
<organism evidence="3 4">
    <name type="scientific">Trichoplax adhaerens</name>
    <name type="common">Trichoplax reptans</name>
    <dbReference type="NCBI Taxonomy" id="10228"/>
    <lineage>
        <taxon>Eukaryota</taxon>
        <taxon>Metazoa</taxon>
        <taxon>Placozoa</taxon>
        <taxon>Uniplacotomia</taxon>
        <taxon>Trichoplacea</taxon>
        <taxon>Trichoplacidae</taxon>
        <taxon>Trichoplax</taxon>
    </lineage>
</organism>
<evidence type="ECO:0000313" key="3">
    <source>
        <dbReference type="EMBL" id="EDV29101.1"/>
    </source>
</evidence>
<reference evidence="3 4" key="1">
    <citation type="journal article" date="2008" name="Nature">
        <title>The Trichoplax genome and the nature of placozoans.</title>
        <authorList>
            <person name="Srivastava M."/>
            <person name="Begovic E."/>
            <person name="Chapman J."/>
            <person name="Putnam N.H."/>
            <person name="Hellsten U."/>
            <person name="Kawashima T."/>
            <person name="Kuo A."/>
            <person name="Mitros T."/>
            <person name="Salamov A."/>
            <person name="Carpenter M.L."/>
            <person name="Signorovitch A.Y."/>
            <person name="Moreno M.A."/>
            <person name="Kamm K."/>
            <person name="Grimwood J."/>
            <person name="Schmutz J."/>
            <person name="Shapiro H."/>
            <person name="Grigoriev I.V."/>
            <person name="Buss L.W."/>
            <person name="Schierwater B."/>
            <person name="Dellaporta S.L."/>
            <person name="Rokhsar D.S."/>
        </authorList>
    </citation>
    <scope>NUCLEOTIDE SEQUENCE [LARGE SCALE GENOMIC DNA]</scope>
    <source>
        <strain evidence="3 4">Grell-BS-1999</strain>
    </source>
</reference>
<feature type="transmembrane region" description="Helical" evidence="2">
    <location>
        <begin position="170"/>
        <end position="194"/>
    </location>
</feature>
<accession>B3RJI1</accession>
<dbReference type="RefSeq" id="XP_002108303.1">
    <property type="nucleotide sequence ID" value="XM_002108267.1"/>
</dbReference>
<dbReference type="KEGG" id="tad:TRIADDRAFT_52634"/>
<dbReference type="AlphaFoldDB" id="B3RJI1"/>
<feature type="transmembrane region" description="Helical" evidence="2">
    <location>
        <begin position="134"/>
        <end position="158"/>
    </location>
</feature>
<dbReference type="HOGENOM" id="CLU_1316931_0_0_1"/>
<gene>
    <name evidence="3" type="ORF">TRIADDRAFT_52634</name>
</gene>
<proteinExistence type="predicted"/>
<dbReference type="InParanoid" id="B3RJI1"/>
<evidence type="ECO:0000256" key="2">
    <source>
        <dbReference type="SAM" id="Phobius"/>
    </source>
</evidence>
<keyword evidence="2" id="KW-0812">Transmembrane</keyword>
<keyword evidence="4" id="KW-1185">Reference proteome</keyword>
<feature type="region of interest" description="Disordered" evidence="1">
    <location>
        <begin position="1"/>
        <end position="34"/>
    </location>
</feature>
<keyword evidence="2" id="KW-1133">Transmembrane helix</keyword>
<keyword evidence="2" id="KW-0472">Membrane</keyword>
<feature type="compositionally biased region" description="Basic and acidic residues" evidence="1">
    <location>
        <begin position="1"/>
        <end position="18"/>
    </location>
</feature>
<dbReference type="EMBL" id="DS985241">
    <property type="protein sequence ID" value="EDV29101.1"/>
    <property type="molecule type" value="Genomic_DNA"/>
</dbReference>
<sequence length="209" mass="24028">MSTEGVDPRLSRLNDQSHKPGYQTVTRDSSSSTVCNLTVSPNHLNRLTLPKLQRSFHENSTTTTGIKKSKFEKKKPKPLHISANQYLKPTNGVDYLRYYRRASQQLNNQYSIEFLEDNYEPPASENYFSCKDTIIVSGIVLLLMFYIGLGIIGTFTLVANDCPISIYIPIYLLVAFFTSIAYLVIYTFMSLYYLNRFLRHIKRPSEVDL</sequence>
<evidence type="ECO:0000313" key="4">
    <source>
        <dbReference type="Proteomes" id="UP000009022"/>
    </source>
</evidence>
<dbReference type="GeneID" id="6749518"/>
<dbReference type="CTD" id="6749518"/>